<evidence type="ECO:0008006" key="3">
    <source>
        <dbReference type="Google" id="ProtNLM"/>
    </source>
</evidence>
<protein>
    <recommendedName>
        <fullName evidence="3">Phage transcriptional regulator, ArpU family</fullName>
    </recommendedName>
</protein>
<dbReference type="EMBL" id="JBBMEK010000014">
    <property type="protein sequence ID" value="MEQ2363902.1"/>
    <property type="molecule type" value="Genomic_DNA"/>
</dbReference>
<accession>A0ABV1B1S2</accession>
<sequence>MDRVGLIKELRKYQMSASVFGVKKELYATACLDYKDSLKAVVYKAASGGGSSHGDSVSGICLAYEKAELGMLNAMWHSVSDMRRAVTLINMAAENELGCTILWMLYVGEMTPMEIRRTLHISKDSYYRSYNDALEMILAKMNEEGGEGTC</sequence>
<comment type="caution">
    <text evidence="1">The sequence shown here is derived from an EMBL/GenBank/DDBJ whole genome shotgun (WGS) entry which is preliminary data.</text>
</comment>
<dbReference type="Proteomes" id="UP001469749">
    <property type="component" value="Unassembled WGS sequence"/>
</dbReference>
<evidence type="ECO:0000313" key="2">
    <source>
        <dbReference type="Proteomes" id="UP001469749"/>
    </source>
</evidence>
<name>A0ABV1B1S2_9FIRM</name>
<evidence type="ECO:0000313" key="1">
    <source>
        <dbReference type="EMBL" id="MEQ2363902.1"/>
    </source>
</evidence>
<dbReference type="RefSeq" id="WP_349083827.1">
    <property type="nucleotide sequence ID" value="NZ_JBBMEK010000014.1"/>
</dbReference>
<keyword evidence="2" id="KW-1185">Reference proteome</keyword>
<gene>
    <name evidence="1" type="ORF">WMO25_02180</name>
</gene>
<reference evidence="1 2" key="1">
    <citation type="submission" date="2024-03" db="EMBL/GenBank/DDBJ databases">
        <title>Human intestinal bacterial collection.</title>
        <authorList>
            <person name="Pauvert C."/>
            <person name="Hitch T.C.A."/>
            <person name="Clavel T."/>
        </authorList>
    </citation>
    <scope>NUCLEOTIDE SEQUENCE [LARGE SCALE GENOMIC DNA]</scope>
    <source>
        <strain evidence="1 2">CLA-AA-H190</strain>
    </source>
</reference>
<organism evidence="1 2">
    <name type="scientific">Coprococcus intestinihominis</name>
    <dbReference type="NCBI Taxonomy" id="3133154"/>
    <lineage>
        <taxon>Bacteria</taxon>
        <taxon>Bacillati</taxon>
        <taxon>Bacillota</taxon>
        <taxon>Clostridia</taxon>
        <taxon>Lachnospirales</taxon>
        <taxon>Lachnospiraceae</taxon>
        <taxon>Coprococcus</taxon>
    </lineage>
</organism>
<proteinExistence type="predicted"/>